<evidence type="ECO:0000313" key="5">
    <source>
        <dbReference type="EMBL" id="QYY42230.1"/>
    </source>
</evidence>
<dbReference type="CDD" id="cd22786">
    <property type="entry name" value="DPBB_YuiC-like"/>
    <property type="match status" value="1"/>
</dbReference>
<feature type="region of interest" description="Disordered" evidence="2">
    <location>
        <begin position="47"/>
        <end position="66"/>
    </location>
</feature>
<evidence type="ECO:0000313" key="6">
    <source>
        <dbReference type="EMBL" id="SDH37584.1"/>
    </source>
</evidence>
<dbReference type="InterPro" id="IPR010611">
    <property type="entry name" value="3D_dom"/>
</dbReference>
<dbReference type="OrthoDB" id="9798935at2"/>
<evidence type="ECO:0000259" key="4">
    <source>
        <dbReference type="Pfam" id="PF06725"/>
    </source>
</evidence>
<dbReference type="InterPro" id="IPR036908">
    <property type="entry name" value="RlpA-like_sf"/>
</dbReference>
<gene>
    <name evidence="5" type="ORF">K3F53_15400</name>
    <name evidence="6" type="ORF">SAMN04489735_10223</name>
</gene>
<accession>A0A1G8BWV8</accession>
<keyword evidence="3" id="KW-1133">Transmembrane helix</keyword>
<evidence type="ECO:0000313" key="7">
    <source>
        <dbReference type="Proteomes" id="UP000198956"/>
    </source>
</evidence>
<keyword evidence="3" id="KW-0812">Transmembrane</keyword>
<evidence type="ECO:0000256" key="3">
    <source>
        <dbReference type="SAM" id="Phobius"/>
    </source>
</evidence>
<dbReference type="Pfam" id="PF06725">
    <property type="entry name" value="3D"/>
    <property type="match status" value="1"/>
</dbReference>
<evidence type="ECO:0000256" key="1">
    <source>
        <dbReference type="ARBA" id="ARBA00022729"/>
    </source>
</evidence>
<dbReference type="Proteomes" id="UP000198956">
    <property type="component" value="Unassembled WGS sequence"/>
</dbReference>
<dbReference type="GO" id="GO:0009254">
    <property type="term" value="P:peptidoglycan turnover"/>
    <property type="evidence" value="ECO:0007669"/>
    <property type="project" value="InterPro"/>
</dbReference>
<evidence type="ECO:0000256" key="2">
    <source>
        <dbReference type="SAM" id="MobiDB-lite"/>
    </source>
</evidence>
<dbReference type="InterPro" id="IPR051933">
    <property type="entry name" value="Resuscitation_pf_RpfB"/>
</dbReference>
<dbReference type="PANTHER" id="PTHR39160">
    <property type="entry name" value="CELL WALL-BINDING PROTEIN YOCH"/>
    <property type="match status" value="1"/>
</dbReference>
<dbReference type="GO" id="GO:0019867">
    <property type="term" value="C:outer membrane"/>
    <property type="evidence" value="ECO:0007669"/>
    <property type="project" value="InterPro"/>
</dbReference>
<dbReference type="Gene3D" id="2.40.40.10">
    <property type="entry name" value="RlpA-like domain"/>
    <property type="match status" value="1"/>
</dbReference>
<dbReference type="Proteomes" id="UP000826616">
    <property type="component" value="Chromosome"/>
</dbReference>
<organism evidence="6 7">
    <name type="scientific">Aneurinibacillus thermoaerophilus</name>
    <dbReference type="NCBI Taxonomy" id="143495"/>
    <lineage>
        <taxon>Bacteria</taxon>
        <taxon>Bacillati</taxon>
        <taxon>Bacillota</taxon>
        <taxon>Bacilli</taxon>
        <taxon>Bacillales</taxon>
        <taxon>Paenibacillaceae</taxon>
        <taxon>Aneurinibacillus group</taxon>
        <taxon>Aneurinibacillus</taxon>
    </lineage>
</organism>
<dbReference type="EMBL" id="FNDE01000022">
    <property type="protein sequence ID" value="SDH37584.1"/>
    <property type="molecule type" value="Genomic_DNA"/>
</dbReference>
<feature type="transmembrane region" description="Helical" evidence="3">
    <location>
        <begin position="12"/>
        <end position="30"/>
    </location>
</feature>
<dbReference type="GO" id="GO:0004553">
    <property type="term" value="F:hydrolase activity, hydrolyzing O-glycosyl compounds"/>
    <property type="evidence" value="ECO:0007669"/>
    <property type="project" value="InterPro"/>
</dbReference>
<reference evidence="6 7" key="1">
    <citation type="submission" date="2016-10" db="EMBL/GenBank/DDBJ databases">
        <authorList>
            <person name="de Groot N.N."/>
        </authorList>
    </citation>
    <scope>NUCLEOTIDE SEQUENCE [LARGE SCALE GENOMIC DNA]</scope>
    <source>
        <strain evidence="6 7">L 420-91</strain>
    </source>
</reference>
<evidence type="ECO:0000313" key="8">
    <source>
        <dbReference type="Proteomes" id="UP000826616"/>
    </source>
</evidence>
<proteinExistence type="predicted"/>
<dbReference type="PANTHER" id="PTHR39160:SF4">
    <property type="entry name" value="RESUSCITATION-PROMOTING FACTOR RPFB"/>
    <property type="match status" value="1"/>
</dbReference>
<sequence length="219" mass="24114">MDIIVKSVKGSLTYLFIALVCIILGLYILLGETEPKPVVPAVEGTKAHQEAAPLKQNTSLEKRAEKPQEVERFPFVHRGETVETLAMLSKYPKVNVVATGYSPGPESTGKDVGHPAYGITYSGVKARRDIFSTIAADLNVFPLGTILYIPGYGYGVVADIGSAIKGNKIDLYFDSKEDVYKKWGKKQLDVYVIERGNGKVDEEVFARLNQMSKNEAKKQ</sequence>
<reference evidence="5 8" key="2">
    <citation type="submission" date="2021-08" db="EMBL/GenBank/DDBJ databases">
        <title>Complete genome sequence of the strain Aneurinibacillus thermoaerophilus CCM 8960.</title>
        <authorList>
            <person name="Musilova J."/>
            <person name="Kourilova X."/>
            <person name="Pernicova I."/>
            <person name="Bezdicek M."/>
            <person name="Lengerova M."/>
            <person name="Obruca S."/>
            <person name="Sedlar K."/>
        </authorList>
    </citation>
    <scope>NUCLEOTIDE SEQUENCE [LARGE SCALE GENOMIC DNA]</scope>
    <source>
        <strain evidence="5 8">CCM 8960</strain>
    </source>
</reference>
<dbReference type="RefSeq" id="WP_091260728.1">
    <property type="nucleotide sequence ID" value="NZ_CP080764.1"/>
</dbReference>
<dbReference type="SUPFAM" id="SSF50685">
    <property type="entry name" value="Barwin-like endoglucanases"/>
    <property type="match status" value="1"/>
</dbReference>
<dbReference type="AlphaFoldDB" id="A0A1G8BWV8"/>
<name>A0A1G8BWV8_ANETH</name>
<dbReference type="EMBL" id="CP080764">
    <property type="protein sequence ID" value="QYY42230.1"/>
    <property type="molecule type" value="Genomic_DNA"/>
</dbReference>
<keyword evidence="3" id="KW-0472">Membrane</keyword>
<dbReference type="GeneID" id="97142768"/>
<keyword evidence="8" id="KW-1185">Reference proteome</keyword>
<keyword evidence="1" id="KW-0732">Signal</keyword>
<feature type="domain" description="3D" evidence="4">
    <location>
        <begin position="132"/>
        <end position="193"/>
    </location>
</feature>
<protein>
    <submittedName>
        <fullName evidence="6">3D (Asp-Asp-Asp) domain-containing protein</fullName>
    </submittedName>
    <submittedName>
        <fullName evidence="5">3D domain-containing protein</fullName>
    </submittedName>
</protein>